<evidence type="ECO:0000256" key="4">
    <source>
        <dbReference type="RuleBase" id="RU003485"/>
    </source>
</evidence>
<sequence>MLLMSTKCDGFFFFFLQSIIEMAFCNKFGSLVRQSIYQNGQVPMGPMLNSIRCMPSTNLFIRGFASGVPFIDACLFRLKQKKESLSNKKIWTRRSTILPEYINNYVRIYNGKTFVRVKITEGKVGHKFGEFAFTRKGRVKTALVKGRGKTKK</sequence>
<evidence type="ECO:0000313" key="5">
    <source>
        <dbReference type="EMBL" id="KAH8490349.1"/>
    </source>
</evidence>
<keyword evidence="6" id="KW-1185">Reference proteome</keyword>
<dbReference type="GO" id="GO:0003735">
    <property type="term" value="F:structural constituent of ribosome"/>
    <property type="evidence" value="ECO:0007669"/>
    <property type="project" value="InterPro"/>
</dbReference>
<evidence type="ECO:0000256" key="2">
    <source>
        <dbReference type="ARBA" id="ARBA00022980"/>
    </source>
</evidence>
<dbReference type="SUPFAM" id="SSF54570">
    <property type="entry name" value="Ribosomal protein S19"/>
    <property type="match status" value="1"/>
</dbReference>
<dbReference type="Gene3D" id="3.30.860.10">
    <property type="entry name" value="30s Ribosomal Protein S19, Chain A"/>
    <property type="match status" value="1"/>
</dbReference>
<keyword evidence="3 4" id="KW-0687">Ribonucleoprotein</keyword>
<comment type="caution">
    <text evidence="5">The sequence shown here is derived from an EMBL/GenBank/DDBJ whole genome shotgun (WGS) entry which is preliminary data.</text>
</comment>
<dbReference type="PANTHER" id="PTHR11880:SF67">
    <property type="entry name" value="SMALL RIBOSOMAL SUBUNIT PROTEIN US19M"/>
    <property type="match status" value="1"/>
</dbReference>
<dbReference type="Proteomes" id="UP000807159">
    <property type="component" value="Chromosome 13"/>
</dbReference>
<reference evidence="5" key="1">
    <citation type="journal article" date="2021" name="J. Hered.">
        <title>Genome Assembly of Salicaceae Populus deltoides (Eastern Cottonwood) I-69 Based on Nanopore Sequencing and Hi-C Technologies.</title>
        <authorList>
            <person name="Bai S."/>
            <person name="Wu H."/>
            <person name="Zhang J."/>
            <person name="Pan Z."/>
            <person name="Zhao W."/>
            <person name="Li Z."/>
            <person name="Tong C."/>
        </authorList>
    </citation>
    <scope>NUCLEOTIDE SEQUENCE</scope>
    <source>
        <tissue evidence="5">Leaf</tissue>
    </source>
</reference>
<dbReference type="HAMAP" id="MF_00531">
    <property type="entry name" value="Ribosomal_uS19"/>
    <property type="match status" value="1"/>
</dbReference>
<dbReference type="GO" id="GO:0000028">
    <property type="term" value="P:ribosomal small subunit assembly"/>
    <property type="evidence" value="ECO:0007669"/>
    <property type="project" value="TreeGrafter"/>
</dbReference>
<dbReference type="PANTHER" id="PTHR11880">
    <property type="entry name" value="RIBOSOMAL PROTEIN S19P FAMILY MEMBER"/>
    <property type="match status" value="1"/>
</dbReference>
<dbReference type="InterPro" id="IPR023575">
    <property type="entry name" value="Ribosomal_uS19_SF"/>
</dbReference>
<dbReference type="PRINTS" id="PR00975">
    <property type="entry name" value="RIBOSOMALS19"/>
</dbReference>
<dbReference type="PROSITE" id="PS00323">
    <property type="entry name" value="RIBOSOMAL_S19"/>
    <property type="match status" value="1"/>
</dbReference>
<accession>A0A8T2X9V8</accession>
<dbReference type="Pfam" id="PF00203">
    <property type="entry name" value="Ribosomal_S19"/>
    <property type="match status" value="1"/>
</dbReference>
<evidence type="ECO:0000256" key="3">
    <source>
        <dbReference type="ARBA" id="ARBA00023274"/>
    </source>
</evidence>
<evidence type="ECO:0000256" key="1">
    <source>
        <dbReference type="ARBA" id="ARBA00007345"/>
    </source>
</evidence>
<dbReference type="GO" id="GO:0003723">
    <property type="term" value="F:RNA binding"/>
    <property type="evidence" value="ECO:0007669"/>
    <property type="project" value="InterPro"/>
</dbReference>
<proteinExistence type="inferred from homology"/>
<dbReference type="InterPro" id="IPR002222">
    <property type="entry name" value="Ribosomal_uS19"/>
</dbReference>
<keyword evidence="2 4" id="KW-0689">Ribosomal protein</keyword>
<comment type="similarity">
    <text evidence="1 4">Belongs to the universal ribosomal protein uS19 family.</text>
</comment>
<organism evidence="5 6">
    <name type="scientific">Populus deltoides</name>
    <name type="common">Eastern poplar</name>
    <name type="synonym">Eastern cottonwood</name>
    <dbReference type="NCBI Taxonomy" id="3696"/>
    <lineage>
        <taxon>Eukaryota</taxon>
        <taxon>Viridiplantae</taxon>
        <taxon>Streptophyta</taxon>
        <taxon>Embryophyta</taxon>
        <taxon>Tracheophyta</taxon>
        <taxon>Spermatophyta</taxon>
        <taxon>Magnoliopsida</taxon>
        <taxon>eudicotyledons</taxon>
        <taxon>Gunneridae</taxon>
        <taxon>Pentapetalae</taxon>
        <taxon>rosids</taxon>
        <taxon>fabids</taxon>
        <taxon>Malpighiales</taxon>
        <taxon>Salicaceae</taxon>
        <taxon>Saliceae</taxon>
        <taxon>Populus</taxon>
    </lineage>
</organism>
<evidence type="ECO:0000313" key="6">
    <source>
        <dbReference type="Proteomes" id="UP000807159"/>
    </source>
</evidence>
<dbReference type="EMBL" id="JACEGQ020000013">
    <property type="protein sequence ID" value="KAH8490349.1"/>
    <property type="molecule type" value="Genomic_DNA"/>
</dbReference>
<gene>
    <name evidence="5" type="ORF">H0E87_022760</name>
</gene>
<name>A0A8T2X9V8_POPDE</name>
<dbReference type="GO" id="GO:0006412">
    <property type="term" value="P:translation"/>
    <property type="evidence" value="ECO:0007669"/>
    <property type="project" value="InterPro"/>
</dbReference>
<evidence type="ECO:0008006" key="7">
    <source>
        <dbReference type="Google" id="ProtNLM"/>
    </source>
</evidence>
<dbReference type="AlphaFoldDB" id="A0A8T2X9V8"/>
<dbReference type="InterPro" id="IPR020934">
    <property type="entry name" value="Ribosomal_uS19_CS"/>
</dbReference>
<protein>
    <recommendedName>
        <fullName evidence="7">Ribosomal protein S19</fullName>
    </recommendedName>
</protein>
<dbReference type="GO" id="GO:0005763">
    <property type="term" value="C:mitochondrial small ribosomal subunit"/>
    <property type="evidence" value="ECO:0007669"/>
    <property type="project" value="TreeGrafter"/>
</dbReference>